<dbReference type="AlphaFoldDB" id="F9CUI3"/>
<dbReference type="Proteomes" id="UP000004440">
    <property type="component" value="Unassembled WGS sequence"/>
</dbReference>
<protein>
    <submittedName>
        <fullName evidence="2">Uncharacterized protein</fullName>
    </submittedName>
</protein>
<evidence type="ECO:0000313" key="3">
    <source>
        <dbReference type="Proteomes" id="UP000004440"/>
    </source>
</evidence>
<name>F9CUI3_9ARCH</name>
<reference evidence="2 3" key="1">
    <citation type="journal article" date="2011" name="J. Bacteriol.">
        <title>Genome Sequence of an Ammonia-Oxidizing Soil Archaeon, "Candidatus Nitrosoarchaeum koreensis" MY1.</title>
        <authorList>
            <person name="Kim B.K."/>
            <person name="Jung M.Y."/>
            <person name="Yu D.S."/>
            <person name="Park S.J."/>
            <person name="Oh T.K."/>
            <person name="Rhee S.K."/>
            <person name="Kim J.F."/>
        </authorList>
    </citation>
    <scope>NUCLEOTIDE SEQUENCE [LARGE SCALE GENOMIC DNA]</scope>
    <source>
        <strain evidence="2 3">MY1</strain>
    </source>
</reference>
<keyword evidence="3" id="KW-1185">Reference proteome</keyword>
<dbReference type="RefSeq" id="WP_007551645.1">
    <property type="nucleotide sequence ID" value="NZ_AFPU01000001.1"/>
</dbReference>
<keyword evidence="1" id="KW-0812">Transmembrane</keyword>
<keyword evidence="1" id="KW-1133">Transmembrane helix</keyword>
<organism evidence="2 3">
    <name type="scientific">Nitrosarchaeum koreense MY1</name>
    <dbReference type="NCBI Taxonomy" id="1001994"/>
    <lineage>
        <taxon>Archaea</taxon>
        <taxon>Nitrososphaerota</taxon>
        <taxon>Nitrososphaeria</taxon>
        <taxon>Nitrosopumilales</taxon>
        <taxon>Nitrosopumilaceae</taxon>
        <taxon>Nitrosarchaeum</taxon>
    </lineage>
</organism>
<gene>
    <name evidence="2" type="ORF">MY1_1872</name>
</gene>
<comment type="caution">
    <text evidence="2">The sequence shown here is derived from an EMBL/GenBank/DDBJ whole genome shotgun (WGS) entry which is preliminary data.</text>
</comment>
<evidence type="ECO:0000313" key="2">
    <source>
        <dbReference type="EMBL" id="EGP94617.1"/>
    </source>
</evidence>
<sequence length="44" mass="4956">MNCYVIIKMKDKFFVLIILMIGIMGFAAIIGVIGQGNVRHVQIF</sequence>
<accession>F9CUI3</accession>
<dbReference type="STRING" id="1001994.MY1_1872"/>
<proteinExistence type="predicted"/>
<feature type="transmembrane region" description="Helical" evidence="1">
    <location>
        <begin position="12"/>
        <end position="34"/>
    </location>
</feature>
<dbReference type="EMBL" id="AFPU01000001">
    <property type="protein sequence ID" value="EGP94617.1"/>
    <property type="molecule type" value="Genomic_DNA"/>
</dbReference>
<keyword evidence="1" id="KW-0472">Membrane</keyword>
<evidence type="ECO:0000256" key="1">
    <source>
        <dbReference type="SAM" id="Phobius"/>
    </source>
</evidence>